<gene>
    <name evidence="2" type="primary">jg4261</name>
    <name evidence="2" type="ORF">PAEG_LOCUS4201</name>
</gene>
<comment type="caution">
    <text evidence="2">The sequence shown here is derived from an EMBL/GenBank/DDBJ whole genome shotgun (WGS) entry which is preliminary data.</text>
</comment>
<sequence>MTRARFAARAQASPAQTPGR</sequence>
<dbReference type="Proteomes" id="UP000838756">
    <property type="component" value="Unassembled WGS sequence"/>
</dbReference>
<evidence type="ECO:0000313" key="2">
    <source>
        <dbReference type="EMBL" id="CAH2216132.1"/>
    </source>
</evidence>
<keyword evidence="3" id="KW-1185">Reference proteome</keyword>
<feature type="non-terminal residue" evidence="2">
    <location>
        <position position="20"/>
    </location>
</feature>
<organism evidence="2 3">
    <name type="scientific">Pararge aegeria aegeria</name>
    <dbReference type="NCBI Taxonomy" id="348720"/>
    <lineage>
        <taxon>Eukaryota</taxon>
        <taxon>Metazoa</taxon>
        <taxon>Ecdysozoa</taxon>
        <taxon>Arthropoda</taxon>
        <taxon>Hexapoda</taxon>
        <taxon>Insecta</taxon>
        <taxon>Pterygota</taxon>
        <taxon>Neoptera</taxon>
        <taxon>Endopterygota</taxon>
        <taxon>Lepidoptera</taxon>
        <taxon>Glossata</taxon>
        <taxon>Ditrysia</taxon>
        <taxon>Papilionoidea</taxon>
        <taxon>Nymphalidae</taxon>
        <taxon>Satyrinae</taxon>
        <taxon>Satyrini</taxon>
        <taxon>Parargina</taxon>
        <taxon>Pararge</taxon>
    </lineage>
</organism>
<name>A0A8S4QQL6_9NEOP</name>
<feature type="region of interest" description="Disordered" evidence="1">
    <location>
        <begin position="1"/>
        <end position="20"/>
    </location>
</feature>
<reference evidence="2" key="1">
    <citation type="submission" date="2022-03" db="EMBL/GenBank/DDBJ databases">
        <authorList>
            <person name="Lindestad O."/>
        </authorList>
    </citation>
    <scope>NUCLEOTIDE SEQUENCE</scope>
</reference>
<accession>A0A8S4QQL6</accession>
<evidence type="ECO:0000313" key="3">
    <source>
        <dbReference type="Proteomes" id="UP000838756"/>
    </source>
</evidence>
<evidence type="ECO:0000256" key="1">
    <source>
        <dbReference type="SAM" id="MobiDB-lite"/>
    </source>
</evidence>
<proteinExistence type="predicted"/>
<protein>
    <submittedName>
        <fullName evidence="2">Jg4261 protein</fullName>
    </submittedName>
</protein>
<dbReference type="AlphaFoldDB" id="A0A8S4QQL6"/>
<dbReference type="EMBL" id="CAKXAJ010014180">
    <property type="protein sequence ID" value="CAH2216132.1"/>
    <property type="molecule type" value="Genomic_DNA"/>
</dbReference>